<dbReference type="KEGG" id="pto:PTO0096"/>
<dbReference type="AlphaFoldDB" id="Q6L2X0"/>
<dbReference type="GO" id="GO:0043190">
    <property type="term" value="C:ATP-binding cassette (ABC) transporter complex"/>
    <property type="evidence" value="ECO:0007669"/>
    <property type="project" value="InterPro"/>
</dbReference>
<protein>
    <submittedName>
        <fullName evidence="8">ABC-2 type transport system permease protein</fullName>
    </submittedName>
    <submittedName>
        <fullName evidence="7">ABC-type multidrug transport system, permease component</fullName>
    </submittedName>
</protein>
<dbReference type="GeneID" id="2844519"/>
<dbReference type="EMBL" id="AE017261">
    <property type="protein sequence ID" value="AAT42681.1"/>
    <property type="molecule type" value="Genomic_DNA"/>
</dbReference>
<dbReference type="InterPro" id="IPR047817">
    <property type="entry name" value="ABC2_TM_bact-type"/>
</dbReference>
<dbReference type="RefSeq" id="WP_011176897.1">
    <property type="nucleotide sequence ID" value="NC_005877.1"/>
</dbReference>
<keyword evidence="2 5" id="KW-0812">Transmembrane</keyword>
<evidence type="ECO:0000256" key="2">
    <source>
        <dbReference type="ARBA" id="ARBA00022692"/>
    </source>
</evidence>
<dbReference type="PROSITE" id="PS51012">
    <property type="entry name" value="ABC_TM2"/>
    <property type="match status" value="1"/>
</dbReference>
<evidence type="ECO:0000256" key="4">
    <source>
        <dbReference type="ARBA" id="ARBA00023136"/>
    </source>
</evidence>
<accession>Q6L2X0</accession>
<dbReference type="Proteomes" id="UP000192315">
    <property type="component" value="Unassembled WGS sequence"/>
</dbReference>
<dbReference type="InterPro" id="IPR051784">
    <property type="entry name" value="Nod_factor_ABC_transporter"/>
</dbReference>
<reference evidence="8 10" key="3">
    <citation type="submission" date="2017-04" db="EMBL/GenBank/DDBJ databases">
        <authorList>
            <person name="Varghese N."/>
            <person name="Submissions S."/>
        </authorList>
    </citation>
    <scope>NUCLEOTIDE SEQUENCE [LARGE SCALE GENOMIC DNA]</scope>
    <source>
        <strain evidence="8 10">DSM 9789</strain>
    </source>
</reference>
<feature type="transmembrane region" description="Helical" evidence="5">
    <location>
        <begin position="170"/>
        <end position="189"/>
    </location>
</feature>
<feature type="transmembrane region" description="Helical" evidence="5">
    <location>
        <begin position="21"/>
        <end position="44"/>
    </location>
</feature>
<feature type="transmembrane region" description="Helical" evidence="5">
    <location>
        <begin position="136"/>
        <end position="158"/>
    </location>
</feature>
<evidence type="ECO:0000313" key="10">
    <source>
        <dbReference type="Proteomes" id="UP000192315"/>
    </source>
</evidence>
<evidence type="ECO:0000313" key="9">
    <source>
        <dbReference type="Proteomes" id="UP000000438"/>
    </source>
</evidence>
<feature type="transmembrane region" description="Helical" evidence="5">
    <location>
        <begin position="56"/>
        <end position="78"/>
    </location>
</feature>
<dbReference type="Proteomes" id="UP000000438">
    <property type="component" value="Chromosome"/>
</dbReference>
<evidence type="ECO:0000313" key="7">
    <source>
        <dbReference type="EMBL" id="AAT42681.1"/>
    </source>
</evidence>
<organism evidence="7 9">
    <name type="scientific">Picrophilus torridus (strain ATCC 700027 / DSM 9790 / JCM 10055 / NBRC 100828 / KAW 2/3)</name>
    <dbReference type="NCBI Taxonomy" id="1122961"/>
    <lineage>
        <taxon>Archaea</taxon>
        <taxon>Methanobacteriati</taxon>
        <taxon>Thermoplasmatota</taxon>
        <taxon>Thermoplasmata</taxon>
        <taxon>Thermoplasmatales</taxon>
        <taxon>Picrophilaceae</taxon>
        <taxon>Picrophilus</taxon>
    </lineage>
</organism>
<dbReference type="Pfam" id="PF01061">
    <property type="entry name" value="ABC2_membrane"/>
    <property type="match status" value="1"/>
</dbReference>
<dbReference type="EMBL" id="FWYE01000004">
    <property type="protein sequence ID" value="SMD31471.1"/>
    <property type="molecule type" value="Genomic_DNA"/>
</dbReference>
<keyword evidence="4 5" id="KW-0472">Membrane</keyword>
<accession>A0A8G2FXW2</accession>
<proteinExistence type="predicted"/>
<gene>
    <name evidence="7" type="ordered locus">PTO0096</name>
    <name evidence="8" type="ORF">SAMN02745355_1414</name>
</gene>
<evidence type="ECO:0000313" key="8">
    <source>
        <dbReference type="EMBL" id="SMD31471.1"/>
    </source>
</evidence>
<comment type="subcellular location">
    <subcellularLocation>
        <location evidence="1">Membrane</location>
        <topology evidence="1">Multi-pass membrane protein</topology>
    </subcellularLocation>
</comment>
<name>Q6L2X0_PICTO</name>
<keyword evidence="3 5" id="KW-1133">Transmembrane helix</keyword>
<dbReference type="STRING" id="263820.PTO0096"/>
<dbReference type="HOGENOM" id="CLU_039483_6_0_2"/>
<reference evidence="7" key="2">
    <citation type="submission" date="2004-02" db="EMBL/GenBank/DDBJ databases">
        <authorList>
            <person name="Fuetterer O."/>
            <person name="Angelov A."/>
            <person name="Liesegang H."/>
            <person name="Gottschalk G."/>
            <person name="Schleper C."/>
            <person name="Schepers B."/>
            <person name="Dock C."/>
            <person name="Antranikian G."/>
            <person name="Liebl W."/>
        </authorList>
    </citation>
    <scope>NUCLEOTIDE SEQUENCE</scope>
    <source>
        <strain evidence="7">DSM 9790</strain>
    </source>
</reference>
<evidence type="ECO:0000256" key="3">
    <source>
        <dbReference type="ARBA" id="ARBA00022989"/>
    </source>
</evidence>
<evidence type="ECO:0000259" key="6">
    <source>
        <dbReference type="PROSITE" id="PS51012"/>
    </source>
</evidence>
<feature type="transmembrane region" description="Helical" evidence="5">
    <location>
        <begin position="228"/>
        <end position="246"/>
    </location>
</feature>
<dbReference type="PANTHER" id="PTHR43229">
    <property type="entry name" value="NODULATION PROTEIN J"/>
    <property type="match status" value="1"/>
</dbReference>
<dbReference type="PaxDb" id="263820-PTO0096"/>
<reference evidence="7 9" key="1">
    <citation type="journal article" date="2004" name="Proc. Natl. Acad. Sci. U.S.A.">
        <title>Genome sequence of Picrophilus torridus and its implications for life around pH 0.</title>
        <authorList>
            <person name="Futterer O."/>
            <person name="Angelov A."/>
            <person name="Liesegang H."/>
            <person name="Gottschalk G."/>
            <person name="Schleper C."/>
            <person name="Schepers B."/>
            <person name="Dock C."/>
            <person name="Antranikian G."/>
            <person name="Liebl W."/>
        </authorList>
    </citation>
    <scope>NUCLEOTIDE SEQUENCE [LARGE SCALE GENOMIC DNA]</scope>
    <source>
        <strain evidence="9">ATCC 700027 / DSM 9790 / JCM 10055 / NBRC 100828</strain>
        <strain evidence="7">DSM 9790</strain>
    </source>
</reference>
<dbReference type="InterPro" id="IPR000412">
    <property type="entry name" value="ABC_2_transport"/>
</dbReference>
<evidence type="ECO:0000256" key="1">
    <source>
        <dbReference type="ARBA" id="ARBA00004141"/>
    </source>
</evidence>
<dbReference type="OrthoDB" id="147058at2157"/>
<sequence length="254" mass="28265">MNLGKSFKLMVRNILVNTDPGTLMFLVAMPAMYLIFMGFMFGGLINNIPGFNYKEFLTPGIMGFDTVSAGAIAGSLLWSDRRYGMFEQILTAPYTRSEYLFGILYATIFLSLIGSVILLIISQVLVIHIYMSAAGLIFMIVNIIIGGLFWGFLFLALAAKTRSNQAYNSIQIFIIFFADFASTVFYPLTSKTPAALKYMFYINPLTYIANGIRSGYLSSINSGTLTEFFILLSETIIMGIIAILLYRKVRVGTT</sequence>
<dbReference type="PANTHER" id="PTHR43229:SF2">
    <property type="entry name" value="NODULATION PROTEIN J"/>
    <property type="match status" value="1"/>
</dbReference>
<feature type="domain" description="ABC transmembrane type-2" evidence="6">
    <location>
        <begin position="21"/>
        <end position="249"/>
    </location>
</feature>
<keyword evidence="10" id="KW-1185">Reference proteome</keyword>
<feature type="transmembrane region" description="Helical" evidence="5">
    <location>
        <begin position="99"/>
        <end position="130"/>
    </location>
</feature>
<dbReference type="GO" id="GO:0140359">
    <property type="term" value="F:ABC-type transporter activity"/>
    <property type="evidence" value="ECO:0007669"/>
    <property type="project" value="InterPro"/>
</dbReference>
<dbReference type="InParanoid" id="Q6L2X0"/>
<dbReference type="InterPro" id="IPR013525">
    <property type="entry name" value="ABC2_TM"/>
</dbReference>
<evidence type="ECO:0000256" key="5">
    <source>
        <dbReference type="SAM" id="Phobius"/>
    </source>
</evidence>
<dbReference type="eggNOG" id="arCOG01467">
    <property type="taxonomic scope" value="Archaea"/>
</dbReference>
<dbReference type="PIRSF" id="PIRSF006648">
    <property type="entry name" value="DrrB"/>
    <property type="match status" value="1"/>
</dbReference>